<sequence>MAFSVLGTVVRDTIIEEKRCVEKTWPNWWDDLENKIGLQVEGVQLPDFNGLASVSRPTDDQSNSSVVIIGMRGSGKTFIGELAADALDWHFTDADTVFEEKHQMGVREFVQKNGWPASALRKQAPARSSAISRRVMSLALVEGQLFTQREINEVVKYLGEETARPAYGEPVVDVFQRREPCAISPVSFRPVGHVPPNSIREEVGRFFNHITGRRPNLAPNLARNKRSYFLSLTYPDIALALPYMQDLTAGVDAIELRVDLLRSPKDFDKFGPYIPPMAYVIEQLAALRQTTSLPIVFTVRQLPKADYSPITQRRRLFELFHTAARLAVEYIDVEVSWAERNIEELVTRKGIRRS</sequence>
<dbReference type="InterPro" id="IPR013785">
    <property type="entry name" value="Aldolase_TIM"/>
</dbReference>
<keyword evidence="2" id="KW-1185">Reference proteome</keyword>
<dbReference type="OrthoDB" id="197068at2759"/>
<dbReference type="InterPro" id="IPR031322">
    <property type="entry name" value="Shikimate/glucono_kinase"/>
</dbReference>
<dbReference type="SUPFAM" id="SSF52540">
    <property type="entry name" value="P-loop containing nucleoside triphosphate hydrolases"/>
    <property type="match status" value="1"/>
</dbReference>
<dbReference type="PANTHER" id="PTHR21090:SF5">
    <property type="entry name" value="PENTAFUNCTIONAL AROM POLYPEPTIDE"/>
    <property type="match status" value="1"/>
</dbReference>
<dbReference type="STRING" id="5627.A0A1C7MKX1"/>
<dbReference type="InterPro" id="IPR013792">
    <property type="entry name" value="RNA3'P_cycl/enolpyr_Trfase_a/b"/>
</dbReference>
<dbReference type="EMBL" id="LUGG01000002">
    <property type="protein sequence ID" value="OBZ77513.1"/>
    <property type="molecule type" value="Genomic_DNA"/>
</dbReference>
<dbReference type="SUPFAM" id="SSF51569">
    <property type="entry name" value="Aldolase"/>
    <property type="match status" value="1"/>
</dbReference>
<dbReference type="Gene3D" id="3.65.10.10">
    <property type="entry name" value="Enolpyruvate transferase domain"/>
    <property type="match status" value="1"/>
</dbReference>
<name>A0A1C7MKX1_GRIFR</name>
<comment type="caution">
    <text evidence="1">The sequence shown here is derived from an EMBL/GenBank/DDBJ whole genome shotgun (WGS) entry which is preliminary data.</text>
</comment>
<accession>A0A1C7MKX1</accession>
<organism evidence="1 2">
    <name type="scientific">Grifola frondosa</name>
    <name type="common">Maitake</name>
    <name type="synonym">Polyporus frondosus</name>
    <dbReference type="NCBI Taxonomy" id="5627"/>
    <lineage>
        <taxon>Eukaryota</taxon>
        <taxon>Fungi</taxon>
        <taxon>Dikarya</taxon>
        <taxon>Basidiomycota</taxon>
        <taxon>Agaricomycotina</taxon>
        <taxon>Agaricomycetes</taxon>
        <taxon>Polyporales</taxon>
        <taxon>Grifolaceae</taxon>
        <taxon>Grifola</taxon>
    </lineage>
</organism>
<gene>
    <name evidence="1" type="ORF">A0H81_01704</name>
</gene>
<dbReference type="GO" id="GO:0003866">
    <property type="term" value="F:3-phosphoshikimate 1-carboxyvinyltransferase activity"/>
    <property type="evidence" value="ECO:0007669"/>
    <property type="project" value="TreeGrafter"/>
</dbReference>
<dbReference type="Pfam" id="PF01202">
    <property type="entry name" value="SKI"/>
    <property type="match status" value="1"/>
</dbReference>
<dbReference type="Pfam" id="PF01487">
    <property type="entry name" value="DHquinase_I"/>
    <property type="match status" value="1"/>
</dbReference>
<dbReference type="InterPro" id="IPR036968">
    <property type="entry name" value="Enolpyruvate_Tfrase_sf"/>
</dbReference>
<dbReference type="GO" id="GO:0003855">
    <property type="term" value="F:3-dehydroquinate dehydratase activity"/>
    <property type="evidence" value="ECO:0007669"/>
    <property type="project" value="InterPro"/>
</dbReference>
<dbReference type="Gene3D" id="3.20.20.70">
    <property type="entry name" value="Aldolase class I"/>
    <property type="match status" value="1"/>
</dbReference>
<dbReference type="PANTHER" id="PTHR21090">
    <property type="entry name" value="AROM/DEHYDROQUINATE SYNTHASE"/>
    <property type="match status" value="1"/>
</dbReference>
<evidence type="ECO:0000313" key="2">
    <source>
        <dbReference type="Proteomes" id="UP000092993"/>
    </source>
</evidence>
<dbReference type="GO" id="GO:0009423">
    <property type="term" value="P:chorismate biosynthetic process"/>
    <property type="evidence" value="ECO:0007669"/>
    <property type="project" value="TreeGrafter"/>
</dbReference>
<reference evidence="1 2" key="1">
    <citation type="submission" date="2016-03" db="EMBL/GenBank/DDBJ databases">
        <title>Whole genome sequencing of Grifola frondosa 9006-11.</title>
        <authorList>
            <person name="Min B."/>
            <person name="Park H."/>
            <person name="Kim J.-G."/>
            <person name="Cho H."/>
            <person name="Oh Y.-L."/>
            <person name="Kong W.-S."/>
            <person name="Choi I.-G."/>
        </authorList>
    </citation>
    <scope>NUCLEOTIDE SEQUENCE [LARGE SCALE GENOMIC DNA]</scope>
    <source>
        <strain evidence="1 2">9006-11</strain>
    </source>
</reference>
<proteinExistence type="predicted"/>
<dbReference type="InterPro" id="IPR027417">
    <property type="entry name" value="P-loop_NTPase"/>
</dbReference>
<dbReference type="PRINTS" id="PR01100">
    <property type="entry name" value="SHIKIMTKNASE"/>
</dbReference>
<dbReference type="SUPFAM" id="SSF55205">
    <property type="entry name" value="EPT/RTPC-like"/>
    <property type="match status" value="1"/>
</dbReference>
<dbReference type="Proteomes" id="UP000092993">
    <property type="component" value="Unassembled WGS sequence"/>
</dbReference>
<dbReference type="InterPro" id="IPR001381">
    <property type="entry name" value="DHquinase_I"/>
</dbReference>
<dbReference type="Gene3D" id="3.40.50.300">
    <property type="entry name" value="P-loop containing nucleotide triphosphate hydrolases"/>
    <property type="match status" value="1"/>
</dbReference>
<dbReference type="AlphaFoldDB" id="A0A1C7MKX1"/>
<protein>
    <submittedName>
        <fullName evidence="1">Pentafunctional AROM polypeptide</fullName>
    </submittedName>
</protein>
<evidence type="ECO:0000313" key="1">
    <source>
        <dbReference type="EMBL" id="OBZ77513.1"/>
    </source>
</evidence>